<dbReference type="GO" id="GO:0016020">
    <property type="term" value="C:membrane"/>
    <property type="evidence" value="ECO:0007669"/>
    <property type="project" value="InterPro"/>
</dbReference>
<feature type="transmembrane region" description="Helical" evidence="2">
    <location>
        <begin position="12"/>
        <end position="33"/>
    </location>
</feature>
<name>A0A7K3LZF1_9ACTN</name>
<accession>A0A7K3LZF1</accession>
<dbReference type="PANTHER" id="PTHR35335:SF1">
    <property type="entry name" value="UPF0716 PROTEIN FXSA"/>
    <property type="match status" value="1"/>
</dbReference>
<keyword evidence="4" id="KW-1185">Reference proteome</keyword>
<dbReference type="PANTHER" id="PTHR35335">
    <property type="entry name" value="UPF0716 PROTEIN FXSA"/>
    <property type="match status" value="1"/>
</dbReference>
<gene>
    <name evidence="3" type="ORF">F7O44_03185</name>
</gene>
<dbReference type="NCBIfam" id="NF008528">
    <property type="entry name" value="PRK11463.1-2"/>
    <property type="match status" value="1"/>
</dbReference>
<organism evidence="3 4">
    <name type="scientific">Phytoactinopolyspora mesophila</name>
    <dbReference type="NCBI Taxonomy" id="2650750"/>
    <lineage>
        <taxon>Bacteria</taxon>
        <taxon>Bacillati</taxon>
        <taxon>Actinomycetota</taxon>
        <taxon>Actinomycetes</taxon>
        <taxon>Jiangellales</taxon>
        <taxon>Jiangellaceae</taxon>
        <taxon>Phytoactinopolyspora</taxon>
    </lineage>
</organism>
<dbReference type="RefSeq" id="WP_162448707.1">
    <property type="nucleotide sequence ID" value="NZ_WLZY01000001.1"/>
</dbReference>
<evidence type="ECO:0000313" key="3">
    <source>
        <dbReference type="EMBL" id="NDL56072.1"/>
    </source>
</evidence>
<keyword evidence="2" id="KW-0812">Transmembrane</keyword>
<keyword evidence="2" id="KW-1133">Transmembrane helix</keyword>
<dbReference type="Pfam" id="PF04186">
    <property type="entry name" value="FxsA"/>
    <property type="match status" value="1"/>
</dbReference>
<protein>
    <recommendedName>
        <fullName evidence="5">FxsA family protein</fullName>
    </recommendedName>
</protein>
<evidence type="ECO:0008006" key="5">
    <source>
        <dbReference type="Google" id="ProtNLM"/>
    </source>
</evidence>
<comment type="caution">
    <text evidence="3">The sequence shown here is derived from an EMBL/GenBank/DDBJ whole genome shotgun (WGS) entry which is preliminary data.</text>
</comment>
<sequence length="185" mass="19985">MSQVNAGRTRRLRLSAFAPFIGGVVEIAVFVMVANWIGFGWAILLALSTSVIGLWLMRRAGFTAWRSLRAAAAEAAMTANPELRNPGMVTEPTPQEKIADAGVTLLAGTVLVFPGFVTDAAALLLLLPPVRKNVGRRLAAAALRTFPTPPMPGQRPRGRSDVIEGEVVNDQFRDNYSTDPEERDS</sequence>
<dbReference type="AlphaFoldDB" id="A0A7K3LZF1"/>
<feature type="transmembrane region" description="Helical" evidence="2">
    <location>
        <begin position="103"/>
        <end position="127"/>
    </location>
</feature>
<keyword evidence="2" id="KW-0472">Membrane</keyword>
<feature type="transmembrane region" description="Helical" evidence="2">
    <location>
        <begin position="39"/>
        <end position="57"/>
    </location>
</feature>
<evidence type="ECO:0000313" key="4">
    <source>
        <dbReference type="Proteomes" id="UP000460435"/>
    </source>
</evidence>
<dbReference type="Proteomes" id="UP000460435">
    <property type="component" value="Unassembled WGS sequence"/>
</dbReference>
<evidence type="ECO:0000256" key="2">
    <source>
        <dbReference type="SAM" id="Phobius"/>
    </source>
</evidence>
<dbReference type="EMBL" id="WLZY01000001">
    <property type="protein sequence ID" value="NDL56072.1"/>
    <property type="molecule type" value="Genomic_DNA"/>
</dbReference>
<dbReference type="InterPro" id="IPR007313">
    <property type="entry name" value="FxsA"/>
</dbReference>
<feature type="region of interest" description="Disordered" evidence="1">
    <location>
        <begin position="145"/>
        <end position="185"/>
    </location>
</feature>
<proteinExistence type="predicted"/>
<evidence type="ECO:0000256" key="1">
    <source>
        <dbReference type="SAM" id="MobiDB-lite"/>
    </source>
</evidence>
<reference evidence="3 4" key="1">
    <citation type="submission" date="2019-11" db="EMBL/GenBank/DDBJ databases">
        <authorList>
            <person name="Li X.-J."/>
            <person name="Feng X.-M."/>
        </authorList>
    </citation>
    <scope>NUCLEOTIDE SEQUENCE [LARGE SCALE GENOMIC DNA]</scope>
    <source>
        <strain evidence="3 4">XMNu-373</strain>
    </source>
</reference>